<dbReference type="SUPFAM" id="SSF69593">
    <property type="entry name" value="Glycerol-3-phosphate (1)-acyltransferase"/>
    <property type="match status" value="1"/>
</dbReference>
<dbReference type="CDD" id="cd07989">
    <property type="entry name" value="LPLAT_AGPAT-like"/>
    <property type="match status" value="1"/>
</dbReference>
<dbReference type="PANTHER" id="PTHR23063:SF52">
    <property type="entry name" value="LYSOPHOSPHATIDYLCHOLINE ACYLTRANSFERASE"/>
    <property type="match status" value="1"/>
</dbReference>
<evidence type="ECO:0000256" key="1">
    <source>
        <dbReference type="ARBA" id="ARBA00004370"/>
    </source>
</evidence>
<organism evidence="10 11">
    <name type="scientific">Blastomonas fulva</name>
    <dbReference type="NCBI Taxonomy" id="1550728"/>
    <lineage>
        <taxon>Bacteria</taxon>
        <taxon>Pseudomonadati</taxon>
        <taxon>Pseudomonadota</taxon>
        <taxon>Alphaproteobacteria</taxon>
        <taxon>Sphingomonadales</taxon>
        <taxon>Sphingomonadaceae</taxon>
        <taxon>Blastomonas</taxon>
    </lineage>
</organism>
<dbReference type="GeneID" id="303484752"/>
<reference evidence="10 11" key="1">
    <citation type="submission" date="2017-03" db="EMBL/GenBank/DDBJ databases">
        <title>Complete genome sequence of Blastomonas fulva degrading microcsystin LR.</title>
        <authorList>
            <person name="Lee H.-g."/>
            <person name="Jin L."/>
            <person name="oh H.-M."/>
        </authorList>
    </citation>
    <scope>NUCLEOTIDE SEQUENCE [LARGE SCALE GENOMIC DNA]</scope>
    <source>
        <strain evidence="10 11">T2</strain>
    </source>
</reference>
<feature type="domain" description="Phospholipid/glycerol acyltransferase" evidence="9">
    <location>
        <begin position="94"/>
        <end position="208"/>
    </location>
</feature>
<dbReference type="InterPro" id="IPR002123">
    <property type="entry name" value="Plipid/glycerol_acylTrfase"/>
</dbReference>
<keyword evidence="7 10" id="KW-0012">Acyltransferase</keyword>
<evidence type="ECO:0000313" key="11">
    <source>
        <dbReference type="Proteomes" id="UP000258016"/>
    </source>
</evidence>
<keyword evidence="6 8" id="KW-0472">Membrane</keyword>
<dbReference type="GO" id="GO:0016746">
    <property type="term" value="F:acyltransferase activity"/>
    <property type="evidence" value="ECO:0007669"/>
    <property type="project" value="UniProtKB-KW"/>
</dbReference>
<dbReference type="Proteomes" id="UP000258016">
    <property type="component" value="Chromosome"/>
</dbReference>
<gene>
    <name evidence="10" type="ORF">B5J99_04090</name>
</gene>
<dbReference type="Pfam" id="PF01553">
    <property type="entry name" value="Acyltransferase"/>
    <property type="match status" value="1"/>
</dbReference>
<keyword evidence="2" id="KW-0808">Transferase</keyword>
<evidence type="ECO:0000256" key="4">
    <source>
        <dbReference type="ARBA" id="ARBA00022989"/>
    </source>
</evidence>
<protein>
    <submittedName>
        <fullName evidence="10">1-acyl-sn-glycerol-3-phosphate acyltransferase</fullName>
    </submittedName>
</protein>
<keyword evidence="4 8" id="KW-1133">Transmembrane helix</keyword>
<evidence type="ECO:0000256" key="3">
    <source>
        <dbReference type="ARBA" id="ARBA00022692"/>
    </source>
</evidence>
<feature type="transmembrane region" description="Helical" evidence="8">
    <location>
        <begin position="37"/>
        <end position="58"/>
    </location>
</feature>
<proteinExistence type="predicted"/>
<evidence type="ECO:0000256" key="2">
    <source>
        <dbReference type="ARBA" id="ARBA00022679"/>
    </source>
</evidence>
<keyword evidence="3 8" id="KW-0812">Transmembrane</keyword>
<comment type="subcellular location">
    <subcellularLocation>
        <location evidence="1">Membrane</location>
    </subcellularLocation>
</comment>
<dbReference type="PANTHER" id="PTHR23063">
    <property type="entry name" value="PHOSPHOLIPID ACYLTRANSFERASE"/>
    <property type="match status" value="1"/>
</dbReference>
<dbReference type="RefSeq" id="WP_054135690.1">
    <property type="nucleotide sequence ID" value="NZ_CP020083.1"/>
</dbReference>
<keyword evidence="5" id="KW-0443">Lipid metabolism</keyword>
<evidence type="ECO:0000256" key="8">
    <source>
        <dbReference type="SAM" id="Phobius"/>
    </source>
</evidence>
<accession>A0ABM6M4D9</accession>
<sequence length="279" mass="30533">MSEALAAPAPPPPLYPDTPDMAHLHWRDPGPIGRVRLALRAGLIVVALVVMVPLYYIWRTLRLSNPWPKLFLRTVGRACGARVKIVGTPLKRDVFYIANHLSWLDIPVIAGRNGSAFVAQDGIKSWPVVGWLCKLNDTVFVSRSNRMGIAGQINELRDALSETWAITIFPEGTTTDGSSLLPFKSPLLQVLDPPPPGVMVQPMYLDYGASAHDIAWVGEETAPNNALRLFTRKGSFEVTLHFLEPFSPADFPGRKAIAAEARVRIESALSASLGRIPAV</sequence>
<evidence type="ECO:0000259" key="9">
    <source>
        <dbReference type="SMART" id="SM00563"/>
    </source>
</evidence>
<name>A0ABM6M4D9_9SPHN</name>
<evidence type="ECO:0000256" key="7">
    <source>
        <dbReference type="ARBA" id="ARBA00023315"/>
    </source>
</evidence>
<keyword evidence="11" id="KW-1185">Reference proteome</keyword>
<evidence type="ECO:0000256" key="6">
    <source>
        <dbReference type="ARBA" id="ARBA00023136"/>
    </source>
</evidence>
<dbReference type="EMBL" id="CP020083">
    <property type="protein sequence ID" value="ASR50756.1"/>
    <property type="molecule type" value="Genomic_DNA"/>
</dbReference>
<evidence type="ECO:0000256" key="5">
    <source>
        <dbReference type="ARBA" id="ARBA00023098"/>
    </source>
</evidence>
<dbReference type="SMART" id="SM00563">
    <property type="entry name" value="PlsC"/>
    <property type="match status" value="1"/>
</dbReference>
<evidence type="ECO:0000313" key="10">
    <source>
        <dbReference type="EMBL" id="ASR50756.1"/>
    </source>
</evidence>